<dbReference type="STRING" id="13249.T1HIR8"/>
<evidence type="ECO:0000256" key="7">
    <source>
        <dbReference type="ARBA" id="ARBA00023242"/>
    </source>
</evidence>
<evidence type="ECO:0000256" key="8">
    <source>
        <dbReference type="SAM" id="MobiDB-lite"/>
    </source>
</evidence>
<dbReference type="HOGENOM" id="CLU_2076023_0_0_1"/>
<dbReference type="InParanoid" id="T1HIR8"/>
<evidence type="ECO:0000256" key="1">
    <source>
        <dbReference type="ARBA" id="ARBA00004123"/>
    </source>
</evidence>
<evidence type="ECO:0000256" key="2">
    <source>
        <dbReference type="ARBA" id="ARBA00022723"/>
    </source>
</evidence>
<dbReference type="EMBL" id="ACPB03011217">
    <property type="status" value="NOT_ANNOTATED_CDS"/>
    <property type="molecule type" value="Genomic_DNA"/>
</dbReference>
<dbReference type="SUPFAM" id="SSF57667">
    <property type="entry name" value="beta-beta-alpha zinc fingers"/>
    <property type="match status" value="1"/>
</dbReference>
<dbReference type="InterPro" id="IPR013087">
    <property type="entry name" value="Znf_C2H2_type"/>
</dbReference>
<dbReference type="Proteomes" id="UP000015103">
    <property type="component" value="Unassembled WGS sequence"/>
</dbReference>
<dbReference type="GO" id="GO:0006357">
    <property type="term" value="P:regulation of transcription by RNA polymerase II"/>
    <property type="evidence" value="ECO:0007669"/>
    <property type="project" value="TreeGrafter"/>
</dbReference>
<sequence>MATRVDGNPEEDVVVPLPEEQDEYSRLHPYPCDFCSRRFSKKSGLTMHMLSHQIERPHECNLCGASYSRKAELVEHMKIHAYAPIKTEEEEEEEEDEGKEFQREVARMRKDLSKDEVR</sequence>
<keyword evidence="5" id="KW-0862">Zinc</keyword>
<feature type="domain" description="C2H2-type" evidence="9">
    <location>
        <begin position="58"/>
        <end position="81"/>
    </location>
</feature>
<keyword evidence="2" id="KW-0479">Metal-binding</keyword>
<keyword evidence="4" id="KW-0863">Zinc-finger</keyword>
<dbReference type="PROSITE" id="PS00028">
    <property type="entry name" value="ZINC_FINGER_C2H2_1"/>
    <property type="match status" value="2"/>
</dbReference>
<reference evidence="10" key="1">
    <citation type="submission" date="2015-05" db="UniProtKB">
        <authorList>
            <consortium name="EnsemblMetazoa"/>
        </authorList>
    </citation>
    <scope>IDENTIFICATION</scope>
</reference>
<dbReference type="InterPro" id="IPR036236">
    <property type="entry name" value="Znf_C2H2_sf"/>
</dbReference>
<proteinExistence type="predicted"/>
<evidence type="ECO:0000259" key="9">
    <source>
        <dbReference type="PROSITE" id="PS50157"/>
    </source>
</evidence>
<feature type="compositionally biased region" description="Acidic residues" evidence="8">
    <location>
        <begin position="88"/>
        <end position="98"/>
    </location>
</feature>
<evidence type="ECO:0000256" key="3">
    <source>
        <dbReference type="ARBA" id="ARBA00022737"/>
    </source>
</evidence>
<dbReference type="EnsemblMetazoa" id="RPRC003941-RA">
    <property type="protein sequence ID" value="RPRC003941-PA"/>
    <property type="gene ID" value="RPRC003941"/>
</dbReference>
<feature type="region of interest" description="Disordered" evidence="8">
    <location>
        <begin position="85"/>
        <end position="118"/>
    </location>
</feature>
<evidence type="ECO:0000256" key="6">
    <source>
        <dbReference type="ARBA" id="ARBA00023125"/>
    </source>
</evidence>
<dbReference type="VEuPathDB" id="VectorBase:RPRC003941"/>
<evidence type="ECO:0000313" key="10">
    <source>
        <dbReference type="EnsemblMetazoa" id="RPRC003941-PA"/>
    </source>
</evidence>
<keyword evidence="7" id="KW-0539">Nucleus</keyword>
<evidence type="ECO:0000256" key="5">
    <source>
        <dbReference type="ARBA" id="ARBA00022833"/>
    </source>
</evidence>
<evidence type="ECO:0000256" key="4">
    <source>
        <dbReference type="ARBA" id="ARBA00022771"/>
    </source>
</evidence>
<dbReference type="PANTHER" id="PTHR24404">
    <property type="entry name" value="ZINC FINGER PROTEIN"/>
    <property type="match status" value="1"/>
</dbReference>
<dbReference type="PANTHER" id="PTHR24404:SF114">
    <property type="entry name" value="KLUMPFUSS, ISOFORM B-RELATED"/>
    <property type="match status" value="1"/>
</dbReference>
<organism evidence="10 11">
    <name type="scientific">Rhodnius prolixus</name>
    <name type="common">Triatomid bug</name>
    <dbReference type="NCBI Taxonomy" id="13249"/>
    <lineage>
        <taxon>Eukaryota</taxon>
        <taxon>Metazoa</taxon>
        <taxon>Ecdysozoa</taxon>
        <taxon>Arthropoda</taxon>
        <taxon>Hexapoda</taxon>
        <taxon>Insecta</taxon>
        <taxon>Pterygota</taxon>
        <taxon>Neoptera</taxon>
        <taxon>Paraneoptera</taxon>
        <taxon>Hemiptera</taxon>
        <taxon>Heteroptera</taxon>
        <taxon>Panheteroptera</taxon>
        <taxon>Cimicomorpha</taxon>
        <taxon>Reduviidae</taxon>
        <taxon>Triatominae</taxon>
        <taxon>Rhodnius</taxon>
    </lineage>
</organism>
<feature type="domain" description="C2H2-type" evidence="9">
    <location>
        <begin position="30"/>
        <end position="57"/>
    </location>
</feature>
<evidence type="ECO:0000313" key="11">
    <source>
        <dbReference type="Proteomes" id="UP000015103"/>
    </source>
</evidence>
<keyword evidence="11" id="KW-1185">Reference proteome</keyword>
<dbReference type="GO" id="GO:0000978">
    <property type="term" value="F:RNA polymerase II cis-regulatory region sequence-specific DNA binding"/>
    <property type="evidence" value="ECO:0007669"/>
    <property type="project" value="TreeGrafter"/>
</dbReference>
<dbReference type="FunFam" id="3.30.160.60:FF:000145">
    <property type="entry name" value="Zinc finger protein 574"/>
    <property type="match status" value="1"/>
</dbReference>
<dbReference type="Gene3D" id="3.30.160.60">
    <property type="entry name" value="Classic Zinc Finger"/>
    <property type="match status" value="2"/>
</dbReference>
<dbReference type="SMART" id="SM00355">
    <property type="entry name" value="ZnF_C2H2"/>
    <property type="match status" value="2"/>
</dbReference>
<dbReference type="PROSITE" id="PS50157">
    <property type="entry name" value="ZINC_FINGER_C2H2_2"/>
    <property type="match status" value="2"/>
</dbReference>
<name>T1HIR8_RHOPR</name>
<keyword evidence="6" id="KW-0238">DNA-binding</keyword>
<dbReference type="EMBL" id="ACPB03011216">
    <property type="status" value="NOT_ANNOTATED_CDS"/>
    <property type="molecule type" value="Genomic_DNA"/>
</dbReference>
<dbReference type="GO" id="GO:0003700">
    <property type="term" value="F:DNA-binding transcription factor activity"/>
    <property type="evidence" value="ECO:0007669"/>
    <property type="project" value="TreeGrafter"/>
</dbReference>
<dbReference type="eggNOG" id="KOG1721">
    <property type="taxonomic scope" value="Eukaryota"/>
</dbReference>
<dbReference type="InterPro" id="IPR050589">
    <property type="entry name" value="Ikaros_C2H2-ZF"/>
</dbReference>
<dbReference type="GO" id="GO:0005634">
    <property type="term" value="C:nucleus"/>
    <property type="evidence" value="ECO:0007669"/>
    <property type="project" value="UniProtKB-SubCell"/>
</dbReference>
<dbReference type="GO" id="GO:0008270">
    <property type="term" value="F:zinc ion binding"/>
    <property type="evidence" value="ECO:0007669"/>
    <property type="project" value="UniProtKB-KW"/>
</dbReference>
<protein>
    <recommendedName>
        <fullName evidence="9">C2H2-type domain-containing protein</fullName>
    </recommendedName>
</protein>
<keyword evidence="3" id="KW-0677">Repeat</keyword>
<feature type="compositionally biased region" description="Basic and acidic residues" evidence="8">
    <location>
        <begin position="99"/>
        <end position="118"/>
    </location>
</feature>
<dbReference type="AlphaFoldDB" id="T1HIR8"/>
<comment type="subcellular location">
    <subcellularLocation>
        <location evidence="1">Nucleus</location>
    </subcellularLocation>
</comment>
<dbReference type="FunFam" id="3.30.160.60:FF:000086">
    <property type="entry name" value="transcription factor E4F1 isoform X1"/>
    <property type="match status" value="1"/>
</dbReference>
<accession>T1HIR8</accession>
<dbReference type="Pfam" id="PF00096">
    <property type="entry name" value="zf-C2H2"/>
    <property type="match status" value="2"/>
</dbReference>